<dbReference type="InterPro" id="IPR051534">
    <property type="entry name" value="CBASS_pafABC_assoc_protein"/>
</dbReference>
<dbReference type="Proteomes" id="UP001281305">
    <property type="component" value="Chromosome"/>
</dbReference>
<reference evidence="3 4" key="1">
    <citation type="submission" date="2024-02" db="EMBL/GenBank/DDBJ databases">
        <title>Roseovarius strain W115 nov., isolated from a marine algae.</title>
        <authorList>
            <person name="Lee M.W."/>
            <person name="Lee J.K."/>
            <person name="Kim J.M."/>
            <person name="Choi D.G."/>
            <person name="Baek J.H."/>
            <person name="Bayburt H."/>
            <person name="Jung J.J."/>
            <person name="Han D.M."/>
            <person name="Jeon C.O."/>
        </authorList>
    </citation>
    <scope>NUCLEOTIDE SEQUENCE [LARGE SCALE GENOMIC DNA]</scope>
    <source>
        <strain evidence="3 4">W115</strain>
    </source>
</reference>
<sequence length="219" mass="24972">MQRTDRLFELIQLLRQQDQPVPSTYLAQQLEVSQRTVYRDIVTLQSMRVPIEGEVGVGYIMAEGYDLPPLNFGREEVEAIVVGLSMLSRTGDKVLENAAKRVLSKIDSSKLHQDSLGVSDWGIEEVDPQTLSVLREAIAEEQKVDLSYLDLSETTTHRTVLPLSITYYVRVAVLAAWCELRSDFRHFRIDRITNCSRTAERFVGRGSVLRNQLREETES</sequence>
<dbReference type="InterPro" id="IPR013196">
    <property type="entry name" value="HTH_11"/>
</dbReference>
<dbReference type="PANTHER" id="PTHR34580">
    <property type="match status" value="1"/>
</dbReference>
<dbReference type="PANTHER" id="PTHR34580:SF3">
    <property type="entry name" value="PROTEIN PAFB"/>
    <property type="match status" value="1"/>
</dbReference>
<organism evidence="3 4">
    <name type="scientific">Roseovarius rhodophyticola</name>
    <dbReference type="NCBI Taxonomy" id="3080827"/>
    <lineage>
        <taxon>Bacteria</taxon>
        <taxon>Pseudomonadati</taxon>
        <taxon>Pseudomonadota</taxon>
        <taxon>Alphaproteobacteria</taxon>
        <taxon>Rhodobacterales</taxon>
        <taxon>Roseobacteraceae</taxon>
        <taxon>Roseovarius</taxon>
    </lineage>
</organism>
<evidence type="ECO:0000259" key="2">
    <source>
        <dbReference type="Pfam" id="PF13280"/>
    </source>
</evidence>
<evidence type="ECO:0000313" key="3">
    <source>
        <dbReference type="EMBL" id="WYK18779.1"/>
    </source>
</evidence>
<feature type="domain" description="Helix-turn-helix type 11" evidence="1">
    <location>
        <begin position="6"/>
        <end position="60"/>
    </location>
</feature>
<dbReference type="Pfam" id="PF13280">
    <property type="entry name" value="WYL"/>
    <property type="match status" value="1"/>
</dbReference>
<name>A0ABZ2TGG7_9RHOB</name>
<dbReference type="Gene3D" id="1.10.10.10">
    <property type="entry name" value="Winged helix-like DNA-binding domain superfamily/Winged helix DNA-binding domain"/>
    <property type="match status" value="1"/>
</dbReference>
<gene>
    <name evidence="3" type="ORF">RZS32_002520</name>
</gene>
<evidence type="ECO:0000259" key="1">
    <source>
        <dbReference type="Pfam" id="PF08279"/>
    </source>
</evidence>
<dbReference type="Pfam" id="PF08279">
    <property type="entry name" value="HTH_11"/>
    <property type="match status" value="1"/>
</dbReference>
<dbReference type="InterPro" id="IPR026881">
    <property type="entry name" value="WYL_dom"/>
</dbReference>
<dbReference type="PROSITE" id="PS52050">
    <property type="entry name" value="WYL"/>
    <property type="match status" value="1"/>
</dbReference>
<proteinExistence type="predicted"/>
<dbReference type="InterPro" id="IPR036388">
    <property type="entry name" value="WH-like_DNA-bd_sf"/>
</dbReference>
<dbReference type="EMBL" id="CP146606">
    <property type="protein sequence ID" value="WYK18779.1"/>
    <property type="molecule type" value="Genomic_DNA"/>
</dbReference>
<dbReference type="RefSeq" id="WP_317055462.1">
    <property type="nucleotide sequence ID" value="NZ_CP146606.1"/>
</dbReference>
<evidence type="ECO:0000313" key="4">
    <source>
        <dbReference type="Proteomes" id="UP001281305"/>
    </source>
</evidence>
<dbReference type="SUPFAM" id="SSF46785">
    <property type="entry name" value="Winged helix' DNA-binding domain"/>
    <property type="match status" value="1"/>
</dbReference>
<keyword evidence="4" id="KW-1185">Reference proteome</keyword>
<accession>A0ABZ2TGG7</accession>
<dbReference type="InterPro" id="IPR036390">
    <property type="entry name" value="WH_DNA-bd_sf"/>
</dbReference>
<protein>
    <submittedName>
        <fullName evidence="3">YafY family protein</fullName>
    </submittedName>
</protein>
<feature type="domain" description="WYL" evidence="2">
    <location>
        <begin position="130"/>
        <end position="194"/>
    </location>
</feature>